<dbReference type="PANTHER" id="PTHR43642:SF1">
    <property type="entry name" value="HYBRID SIGNAL TRANSDUCTION HISTIDINE KINASE G"/>
    <property type="match status" value="1"/>
</dbReference>
<evidence type="ECO:0000313" key="1">
    <source>
        <dbReference type="EMBL" id="EJK76305.1"/>
    </source>
</evidence>
<dbReference type="EMBL" id="AGNL01002329">
    <property type="protein sequence ID" value="EJK76305.1"/>
    <property type="molecule type" value="Genomic_DNA"/>
</dbReference>
<comment type="caution">
    <text evidence="1">The sequence shown here is derived from an EMBL/GenBank/DDBJ whole genome shotgun (WGS) entry which is preliminary data.</text>
</comment>
<dbReference type="OMA" id="ENETENC"/>
<gene>
    <name evidence="1" type="ORF">THAOC_01939</name>
</gene>
<organism evidence="1 2">
    <name type="scientific">Thalassiosira oceanica</name>
    <name type="common">Marine diatom</name>
    <dbReference type="NCBI Taxonomy" id="159749"/>
    <lineage>
        <taxon>Eukaryota</taxon>
        <taxon>Sar</taxon>
        <taxon>Stramenopiles</taxon>
        <taxon>Ochrophyta</taxon>
        <taxon>Bacillariophyta</taxon>
        <taxon>Coscinodiscophyceae</taxon>
        <taxon>Thalassiosirophycidae</taxon>
        <taxon>Thalassiosirales</taxon>
        <taxon>Thalassiosiraceae</taxon>
        <taxon>Thalassiosira</taxon>
    </lineage>
</organism>
<proteinExistence type="predicted"/>
<accession>K0TG16</accession>
<dbReference type="PANTHER" id="PTHR43642">
    <property type="entry name" value="HYBRID SIGNAL TRANSDUCTION HISTIDINE KINASE G"/>
    <property type="match status" value="1"/>
</dbReference>
<dbReference type="AlphaFoldDB" id="K0TG16"/>
<sequence length="690" mass="77436">TGLIEYRLRQRRWCWDIDQIGDVKLSDNVSDLITLKIAALPEKNRQALKALSCFGSSANHDILNTLSMELENLQLGCSDELVNAGLLNKNDAGYNFSHDKVLEAAVSLFATEFERADCHRDIGRILLDAFDTGVLECVGIVADQCNLGLASEARVACTNMARLNEKAAASALKKANRKSALHYSSNAMRHLPENCWQSERDLSIRVYLTHAKSAAINGVMDEAKDAIDKLLPYANAIDKMAALSLKGSILASSRQIQEALATIVGVLSDLGETIPQTFDDETLELLFAQTLQSIRENSISEVRKFKLASPNDEAVPIIRFYDMAVHLSHLLHTNMLDIFACKSVMASMKVGWTKCSCFSLAVFGSRALVRGLVDESLTIGFSALKLMERFSDADDQKTFVYGVYYGTIANFNTPFQLCCERLNHGKEIGLLHGDNLGAIWNGNYFLHKGLLAAIELSKLQKECKYQESIVEGDRDQYFGMTVAYTDLIKNTLDILSGDKPFSGPIDGDWPCPGTNVIRYEFIKKYHHSVRAFWTRNFIQCFDQTRFLEDMYKNLPNTMMIQFYGALAGYCLSENETENCLIDVAIAVMREKETNCAHNFHNKRLLLEAEKLSHEGKIEEAEAAYLSAIEASRKARFVHEEGLVCELAAAHYLRNYTEDVRHRGLLQQALECYKTWGCKPRVEHVVKMIDN</sequence>
<dbReference type="Proteomes" id="UP000266841">
    <property type="component" value="Unassembled WGS sequence"/>
</dbReference>
<dbReference type="eggNOG" id="ENOG502RUK6">
    <property type="taxonomic scope" value="Eukaryota"/>
</dbReference>
<protein>
    <recommendedName>
        <fullName evidence="3">MalT-like TPR region domain-containing protein</fullName>
    </recommendedName>
</protein>
<reference evidence="1 2" key="1">
    <citation type="journal article" date="2012" name="Genome Biol.">
        <title>Genome and low-iron response of an oceanic diatom adapted to chronic iron limitation.</title>
        <authorList>
            <person name="Lommer M."/>
            <person name="Specht M."/>
            <person name="Roy A.S."/>
            <person name="Kraemer L."/>
            <person name="Andreson R."/>
            <person name="Gutowska M.A."/>
            <person name="Wolf J."/>
            <person name="Bergner S.V."/>
            <person name="Schilhabel M.B."/>
            <person name="Klostermeier U.C."/>
            <person name="Beiko R.G."/>
            <person name="Rosenstiel P."/>
            <person name="Hippler M."/>
            <person name="Laroche J."/>
        </authorList>
    </citation>
    <scope>NUCLEOTIDE SEQUENCE [LARGE SCALE GENOMIC DNA]</scope>
    <source>
        <strain evidence="1 2">CCMP1005</strain>
    </source>
</reference>
<keyword evidence="2" id="KW-1185">Reference proteome</keyword>
<evidence type="ECO:0000313" key="2">
    <source>
        <dbReference type="Proteomes" id="UP000266841"/>
    </source>
</evidence>
<evidence type="ECO:0008006" key="3">
    <source>
        <dbReference type="Google" id="ProtNLM"/>
    </source>
</evidence>
<dbReference type="OrthoDB" id="55397at2759"/>
<feature type="non-terminal residue" evidence="1">
    <location>
        <position position="1"/>
    </location>
</feature>
<name>K0TG16_THAOC</name>
<dbReference type="InterPro" id="IPR053159">
    <property type="entry name" value="Hybrid_Histidine_Kinase"/>
</dbReference>